<dbReference type="PANTHER" id="PTHR45865">
    <property type="entry name" value="E3 UBIQUITIN-PROTEIN LIGASE SHPRH FAMILY MEMBER"/>
    <property type="match status" value="1"/>
</dbReference>
<dbReference type="GO" id="GO:0016787">
    <property type="term" value="F:hydrolase activity"/>
    <property type="evidence" value="ECO:0007669"/>
    <property type="project" value="UniProtKB-KW"/>
</dbReference>
<dbReference type="InterPro" id="IPR001650">
    <property type="entry name" value="Helicase_C-like"/>
</dbReference>
<organism evidence="4">
    <name type="scientific">Odontella aurita</name>
    <dbReference type="NCBI Taxonomy" id="265563"/>
    <lineage>
        <taxon>Eukaryota</taxon>
        <taxon>Sar</taxon>
        <taxon>Stramenopiles</taxon>
        <taxon>Ochrophyta</taxon>
        <taxon>Bacillariophyta</taxon>
        <taxon>Mediophyceae</taxon>
        <taxon>Biddulphiophycidae</taxon>
        <taxon>Eupodiscales</taxon>
        <taxon>Odontellaceae</taxon>
        <taxon>Odontella</taxon>
    </lineage>
</organism>
<reference evidence="4" key="1">
    <citation type="submission" date="2021-01" db="EMBL/GenBank/DDBJ databases">
        <authorList>
            <person name="Corre E."/>
            <person name="Pelletier E."/>
            <person name="Niang G."/>
            <person name="Scheremetjew M."/>
            <person name="Finn R."/>
            <person name="Kale V."/>
            <person name="Holt S."/>
            <person name="Cochrane G."/>
            <person name="Meng A."/>
            <person name="Brown T."/>
            <person name="Cohen L."/>
        </authorList>
    </citation>
    <scope>NUCLEOTIDE SEQUENCE</scope>
    <source>
        <strain evidence="4">Isolate 1302-5</strain>
    </source>
</reference>
<dbReference type="Pfam" id="PF00271">
    <property type="entry name" value="Helicase_C"/>
    <property type="match status" value="1"/>
</dbReference>
<protein>
    <recommendedName>
        <fullName evidence="3">Helicase C-terminal domain-containing protein</fullName>
    </recommendedName>
</protein>
<feature type="compositionally biased region" description="Polar residues" evidence="2">
    <location>
        <begin position="260"/>
        <end position="269"/>
    </location>
</feature>
<feature type="domain" description="Helicase C-terminal" evidence="3">
    <location>
        <begin position="1026"/>
        <end position="1179"/>
    </location>
</feature>
<dbReference type="Gene3D" id="3.40.50.10810">
    <property type="entry name" value="Tandem AAA-ATPase domain"/>
    <property type="match status" value="1"/>
</dbReference>
<name>A0A7S4JPA2_9STRA</name>
<evidence type="ECO:0000313" key="4">
    <source>
        <dbReference type="EMBL" id="CAE2269985.1"/>
    </source>
</evidence>
<proteinExistence type="predicted"/>
<gene>
    <name evidence="4" type="ORF">OAUR00152_LOCUS31403</name>
</gene>
<dbReference type="PROSITE" id="PS51194">
    <property type="entry name" value="HELICASE_CTER"/>
    <property type="match status" value="1"/>
</dbReference>
<evidence type="ECO:0000256" key="1">
    <source>
        <dbReference type="ARBA" id="ARBA00022801"/>
    </source>
</evidence>
<dbReference type="EMBL" id="HBKQ01045574">
    <property type="protein sequence ID" value="CAE2269985.1"/>
    <property type="molecule type" value="Transcribed_RNA"/>
</dbReference>
<dbReference type="Pfam" id="PF00176">
    <property type="entry name" value="SNF2-rel_dom"/>
    <property type="match status" value="1"/>
</dbReference>
<dbReference type="InterPro" id="IPR000330">
    <property type="entry name" value="SNF2_N"/>
</dbReference>
<dbReference type="InterPro" id="IPR052583">
    <property type="entry name" value="ATP-helicase/E3_Ub-Ligase"/>
</dbReference>
<feature type="region of interest" description="Disordered" evidence="2">
    <location>
        <begin position="250"/>
        <end position="270"/>
    </location>
</feature>
<dbReference type="AlphaFoldDB" id="A0A7S4JPA2"/>
<accession>A0A7S4JPA2</accession>
<dbReference type="InterPro" id="IPR027417">
    <property type="entry name" value="P-loop_NTPase"/>
</dbReference>
<dbReference type="Gene3D" id="3.30.40.10">
    <property type="entry name" value="Zinc/RING finger domain, C3HC4 (zinc finger)"/>
    <property type="match status" value="1"/>
</dbReference>
<evidence type="ECO:0000259" key="3">
    <source>
        <dbReference type="PROSITE" id="PS51194"/>
    </source>
</evidence>
<dbReference type="Gene3D" id="3.40.50.300">
    <property type="entry name" value="P-loop containing nucleotide triphosphate hydrolases"/>
    <property type="match status" value="2"/>
</dbReference>
<dbReference type="InterPro" id="IPR038718">
    <property type="entry name" value="SNF2-like_sf"/>
</dbReference>
<dbReference type="PANTHER" id="PTHR45865:SF1">
    <property type="entry name" value="E3 UBIQUITIN-PROTEIN LIGASE SHPRH"/>
    <property type="match status" value="1"/>
</dbReference>
<sequence length="1198" mass="134656">MAATKQFYLAHPKRLAGADIVVTTFDALMADLGHSAENPYVAKPIGTGRGLRKRKRYRVVPSPLTSIDWWRVCLDEAQRIETPTAASARMALQLSARHRWCVSGTPVGRGKLDDLFGLLLFLGARPFGDKRWFQACFSLRHRGAMGRIGHVLSDMLWRSTKSNDVVRRQMGVPEQVEKKVYLQLSSVEKHFYKQQLEKTIEVKNERDAVGGRKATKRRKDKYDGLLSQQIHRLRAACCHPQVGTSGIRRINKRGRKGQRTGSNDDSFSPNARVLSMDQILDRLVTDAKKKCEESQRIAILHTNGLASLGRLKVEAKKFGRPDSQPDAVLLQQSVKSYLDNLHLMDENATPTSALGEATLLGCVGFRPSRKVVRDGHAVLDWQRSNACGRSTETAPAWARFEFEEGFSKRITALSVRCLEKLPGDLEAGPLIAPMWNILKPRNCVLQAGVESLGGSFVDVYGFDLPAGDSEGSAADNWEYFSGFISGKSKSWRIVINSYHNDFSSDPIENIYIGLEVRLMEDEVATDSFQRMHTLHNVSLALSSLMQCDENVCEQQVYIGDQVSGAPTVQDAVDKLETMTEESQKLEKVYMERAVNVHRASQLKLAEAMKERDNCKHDLEVTMHTISHLFNSFGTRSKVHEGDTGIGDTWFEDFLSLMHLRGSTNQRHSLCELVHKDLTDFYETFVEAKELETMRVRSNRFPSFNDVDGLHMAFNLRMHNDEVTFSPCAHLEPVELVSKLSPSPALQEIHENSCCQKCRADWNQTGPVCSHCKLEDELVRSQMQVNDPELMCVLKSMAKWLKGKQAEGSNFDHQLIVALNARASKFFDLHDKTRKVVDNAKLAWRTHFDLLSDLDELKQTKSSSRLPREGEDLSDLSIHEAGFVVQPCDISAQFMDNEARQAMAMADLRRNMSTLRYLKNQKLARKERASAEVQSRSGGGQNGEERGATCVVCLSPFDGDRAVLSCGHYFHESPCLERLIARSGGNSISCPMRCGRTRIEDVFIATNKRKDDGSRSTREVKGCWGTKVDRLVGDIMDVSDLGQKAIVFSQWDDFLSIIEAALEANGVKFVRPKSGGRKFGDAVKAFRSSNCSVIMMNVKNGAEGLTLVEATHVFMVEPLLNCGLDIQAVNRIHRIGQAQKTFVHRYLVQNTVEEKIDRWRMERQNNHFEDDLQEQKKHNIKAGGIDGGFSPSELHDLLN</sequence>
<keyword evidence="1" id="KW-0378">Hydrolase</keyword>
<dbReference type="CDD" id="cd18793">
    <property type="entry name" value="SF2_C_SNF"/>
    <property type="match status" value="1"/>
</dbReference>
<dbReference type="SUPFAM" id="SSF52540">
    <property type="entry name" value="P-loop containing nucleoside triphosphate hydrolases"/>
    <property type="match status" value="1"/>
</dbReference>
<dbReference type="GO" id="GO:0005524">
    <property type="term" value="F:ATP binding"/>
    <property type="evidence" value="ECO:0007669"/>
    <property type="project" value="InterPro"/>
</dbReference>
<dbReference type="InterPro" id="IPR013083">
    <property type="entry name" value="Znf_RING/FYVE/PHD"/>
</dbReference>
<evidence type="ECO:0000256" key="2">
    <source>
        <dbReference type="SAM" id="MobiDB-lite"/>
    </source>
</evidence>
<dbReference type="InterPro" id="IPR049730">
    <property type="entry name" value="SNF2/RAD54-like_C"/>
</dbReference>
<dbReference type="SUPFAM" id="SSF57850">
    <property type="entry name" value="RING/U-box"/>
    <property type="match status" value="1"/>
</dbReference>